<keyword evidence="2" id="KW-1185">Reference proteome</keyword>
<gene>
    <name evidence="1" type="ORF">NHG85_02270</name>
</gene>
<sequence>MVPCRNDVSELGAHLLNACQVTKNALIIGALPFLNNMVKKLTQLIHFAKNGCHADFSDGGRQVGLLDTLSGSEEDRGQITAGGFETEAVVG</sequence>
<comment type="caution">
    <text evidence="1">The sequence shown here is derived from an EMBL/GenBank/DDBJ whole genome shotgun (WGS) entry which is preliminary data.</text>
</comment>
<evidence type="ECO:0000313" key="1">
    <source>
        <dbReference type="EMBL" id="MCP1167361.1"/>
    </source>
</evidence>
<evidence type="ECO:0000313" key="2">
    <source>
        <dbReference type="Proteomes" id="UP001139477"/>
    </source>
</evidence>
<name>A0A9X2FS97_9RHOB</name>
<protein>
    <submittedName>
        <fullName evidence="1">Uncharacterized protein</fullName>
    </submittedName>
</protein>
<organism evidence="1 2">
    <name type="scientific">Limimaricola litoreus</name>
    <dbReference type="NCBI Taxonomy" id="2955316"/>
    <lineage>
        <taxon>Bacteria</taxon>
        <taxon>Pseudomonadati</taxon>
        <taxon>Pseudomonadota</taxon>
        <taxon>Alphaproteobacteria</taxon>
        <taxon>Rhodobacterales</taxon>
        <taxon>Paracoccaceae</taxon>
        <taxon>Limimaricola</taxon>
    </lineage>
</organism>
<proteinExistence type="predicted"/>
<dbReference type="EMBL" id="JAMYXC010000029">
    <property type="protein sequence ID" value="MCP1167361.1"/>
    <property type="molecule type" value="Genomic_DNA"/>
</dbReference>
<dbReference type="AlphaFoldDB" id="A0A9X2FS97"/>
<accession>A0A9X2FS97</accession>
<dbReference type="RefSeq" id="WP_253329417.1">
    <property type="nucleotide sequence ID" value="NZ_JAMYXC010000029.1"/>
</dbReference>
<reference evidence="1" key="1">
    <citation type="submission" date="2022-06" db="EMBL/GenBank/DDBJ databases">
        <title>Limimaricola sediminis sp. nov., isolated from an intertidal sediment.</title>
        <authorList>
            <person name="Shao X."/>
        </authorList>
    </citation>
    <scope>NUCLEOTIDE SEQUENCE</scope>
    <source>
        <strain evidence="1">ASW11-118</strain>
    </source>
</reference>
<dbReference type="Proteomes" id="UP001139477">
    <property type="component" value="Unassembled WGS sequence"/>
</dbReference>